<dbReference type="EMBL" id="FMSV02000542">
    <property type="protein sequence ID" value="SEH07994.1"/>
    <property type="molecule type" value="Genomic_DNA"/>
</dbReference>
<comment type="subcellular location">
    <subcellularLocation>
        <location evidence="1">Cell membrane</location>
        <topology evidence="1">Multi-pass membrane protein</topology>
    </subcellularLocation>
</comment>
<dbReference type="GO" id="GO:0005886">
    <property type="term" value="C:plasma membrane"/>
    <property type="evidence" value="ECO:0007669"/>
    <property type="project" value="UniProtKB-SubCell"/>
</dbReference>
<dbReference type="AlphaFoldDB" id="A0A1H6FG58"/>
<keyword evidence="4 6" id="KW-1133">Transmembrane helix</keyword>
<protein>
    <recommendedName>
        <fullName evidence="9">Prokaryotic Cytochrome C oxidase subunit IV</fullName>
    </recommendedName>
</protein>
<keyword evidence="2" id="KW-1003">Cell membrane</keyword>
<reference evidence="7 8" key="1">
    <citation type="submission" date="2016-10" db="EMBL/GenBank/DDBJ databases">
        <authorList>
            <person name="de Groot N.N."/>
        </authorList>
    </citation>
    <scope>NUCLEOTIDE SEQUENCE [LARGE SCALE GENOMIC DNA]</scope>
    <source>
        <strain evidence="7">MBHS1</strain>
    </source>
</reference>
<evidence type="ECO:0000313" key="7">
    <source>
        <dbReference type="EMBL" id="SEH07994.1"/>
    </source>
</evidence>
<dbReference type="OrthoDB" id="5801894at2"/>
<evidence type="ECO:0000313" key="8">
    <source>
        <dbReference type="Proteomes" id="UP000236724"/>
    </source>
</evidence>
<feature type="transmembrane region" description="Helical" evidence="6">
    <location>
        <begin position="71"/>
        <end position="93"/>
    </location>
</feature>
<evidence type="ECO:0000256" key="2">
    <source>
        <dbReference type="ARBA" id="ARBA00022475"/>
    </source>
</evidence>
<feature type="transmembrane region" description="Helical" evidence="6">
    <location>
        <begin position="12"/>
        <end position="33"/>
    </location>
</feature>
<keyword evidence="5 6" id="KW-0472">Membrane</keyword>
<dbReference type="Pfam" id="PF03626">
    <property type="entry name" value="COX4_pro"/>
    <property type="match status" value="1"/>
</dbReference>
<evidence type="ECO:0000256" key="3">
    <source>
        <dbReference type="ARBA" id="ARBA00022692"/>
    </source>
</evidence>
<keyword evidence="3 6" id="KW-0812">Transmembrane</keyword>
<name>A0A1H6FG58_9GAMM</name>
<keyword evidence="8" id="KW-1185">Reference proteome</keyword>
<organism evidence="7 8">
    <name type="scientific">Candidatus Venteria ishoeyi</name>
    <dbReference type="NCBI Taxonomy" id="1899563"/>
    <lineage>
        <taxon>Bacteria</taxon>
        <taxon>Pseudomonadati</taxon>
        <taxon>Pseudomonadota</taxon>
        <taxon>Gammaproteobacteria</taxon>
        <taxon>Thiotrichales</taxon>
        <taxon>Thiotrichaceae</taxon>
        <taxon>Venteria</taxon>
    </lineage>
</organism>
<evidence type="ECO:0000256" key="4">
    <source>
        <dbReference type="ARBA" id="ARBA00022989"/>
    </source>
</evidence>
<dbReference type="InterPro" id="IPR005171">
    <property type="entry name" value="Cyt_c_oxidase_su4_prok"/>
</dbReference>
<evidence type="ECO:0008006" key="9">
    <source>
        <dbReference type="Google" id="ProtNLM"/>
    </source>
</evidence>
<dbReference type="Proteomes" id="UP000236724">
    <property type="component" value="Unassembled WGS sequence"/>
</dbReference>
<gene>
    <name evidence="7" type="ORF">MBHS_03881</name>
</gene>
<proteinExistence type="predicted"/>
<evidence type="ECO:0000256" key="6">
    <source>
        <dbReference type="SAM" id="Phobius"/>
    </source>
</evidence>
<evidence type="ECO:0000256" key="1">
    <source>
        <dbReference type="ARBA" id="ARBA00004651"/>
    </source>
</evidence>
<sequence length="98" mass="11126">MNMKTVAHKTSWIRPCTRVWLLLMSLTLLALIIGKLELSGTVIISVLLFSTLLKGQMVIDYFMGLKYAPRLWRLMVSIWLFLVLGGIALAYWLGLQGN</sequence>
<evidence type="ECO:0000256" key="5">
    <source>
        <dbReference type="ARBA" id="ARBA00023136"/>
    </source>
</evidence>
<accession>A0A1H6FG58</accession>